<keyword evidence="2" id="KW-1185">Reference proteome</keyword>
<name>E9H4V1_DAPPU</name>
<dbReference type="OrthoDB" id="6370378at2759"/>
<reference evidence="1 2" key="1">
    <citation type="journal article" date="2011" name="Science">
        <title>The ecoresponsive genome of Daphnia pulex.</title>
        <authorList>
            <person name="Colbourne J.K."/>
            <person name="Pfrender M.E."/>
            <person name="Gilbert D."/>
            <person name="Thomas W.K."/>
            <person name="Tucker A."/>
            <person name="Oakley T.H."/>
            <person name="Tokishita S."/>
            <person name="Aerts A."/>
            <person name="Arnold G.J."/>
            <person name="Basu M.K."/>
            <person name="Bauer D.J."/>
            <person name="Caceres C.E."/>
            <person name="Carmel L."/>
            <person name="Casola C."/>
            <person name="Choi J.H."/>
            <person name="Detter J.C."/>
            <person name="Dong Q."/>
            <person name="Dusheyko S."/>
            <person name="Eads B.D."/>
            <person name="Frohlich T."/>
            <person name="Geiler-Samerotte K.A."/>
            <person name="Gerlach D."/>
            <person name="Hatcher P."/>
            <person name="Jogdeo S."/>
            <person name="Krijgsveld J."/>
            <person name="Kriventseva E.V."/>
            <person name="Kultz D."/>
            <person name="Laforsch C."/>
            <person name="Lindquist E."/>
            <person name="Lopez J."/>
            <person name="Manak J.R."/>
            <person name="Muller J."/>
            <person name="Pangilinan J."/>
            <person name="Patwardhan R.P."/>
            <person name="Pitluck S."/>
            <person name="Pritham E.J."/>
            <person name="Rechtsteiner A."/>
            <person name="Rho M."/>
            <person name="Rogozin I.B."/>
            <person name="Sakarya O."/>
            <person name="Salamov A."/>
            <person name="Schaack S."/>
            <person name="Shapiro H."/>
            <person name="Shiga Y."/>
            <person name="Skalitzky C."/>
            <person name="Smith Z."/>
            <person name="Souvorov A."/>
            <person name="Sung W."/>
            <person name="Tang Z."/>
            <person name="Tsuchiya D."/>
            <person name="Tu H."/>
            <person name="Vos H."/>
            <person name="Wang M."/>
            <person name="Wolf Y.I."/>
            <person name="Yamagata H."/>
            <person name="Yamada T."/>
            <person name="Ye Y."/>
            <person name="Shaw J.R."/>
            <person name="Andrews J."/>
            <person name="Crease T.J."/>
            <person name="Tang H."/>
            <person name="Lucas S.M."/>
            <person name="Robertson H.M."/>
            <person name="Bork P."/>
            <person name="Koonin E.V."/>
            <person name="Zdobnov E.M."/>
            <person name="Grigoriev I.V."/>
            <person name="Lynch M."/>
            <person name="Boore J.L."/>
        </authorList>
    </citation>
    <scope>NUCLEOTIDE SEQUENCE [LARGE SCALE GENOMIC DNA]</scope>
</reference>
<dbReference type="HOGENOM" id="CLU_149565_1_0_1"/>
<sequence length="145" mass="16401">MVPLSVEDEETNCKLMKSTNIGLCNVTLGRKLLPSIFLIVMFTGTVSARVWNYAEGNHVRWSGNCNFSGYDFQQVHVSNDKCGRACLDHWACTHFSNTCNTCFLKRNTAGWTEQFSRYEDCGFIPGRSNQSTDPQKTTIESYGTY</sequence>
<dbReference type="PhylomeDB" id="E9H4V1"/>
<gene>
    <name evidence="1" type="ORF">DAPPUDRAFT_325482</name>
</gene>
<dbReference type="AlphaFoldDB" id="E9H4V1"/>
<proteinExistence type="predicted"/>
<evidence type="ECO:0000313" key="2">
    <source>
        <dbReference type="Proteomes" id="UP000000305"/>
    </source>
</evidence>
<dbReference type="Proteomes" id="UP000000305">
    <property type="component" value="Unassembled WGS sequence"/>
</dbReference>
<evidence type="ECO:0000313" key="1">
    <source>
        <dbReference type="EMBL" id="EFX73209.1"/>
    </source>
</evidence>
<dbReference type="EMBL" id="GL732592">
    <property type="protein sequence ID" value="EFX73209.1"/>
    <property type="molecule type" value="Genomic_DNA"/>
</dbReference>
<dbReference type="InParanoid" id="E9H4V1"/>
<organism evidence="1 2">
    <name type="scientific">Daphnia pulex</name>
    <name type="common">Water flea</name>
    <dbReference type="NCBI Taxonomy" id="6669"/>
    <lineage>
        <taxon>Eukaryota</taxon>
        <taxon>Metazoa</taxon>
        <taxon>Ecdysozoa</taxon>
        <taxon>Arthropoda</taxon>
        <taxon>Crustacea</taxon>
        <taxon>Branchiopoda</taxon>
        <taxon>Diplostraca</taxon>
        <taxon>Cladocera</taxon>
        <taxon>Anomopoda</taxon>
        <taxon>Daphniidae</taxon>
        <taxon>Daphnia</taxon>
    </lineage>
</organism>
<accession>E9H4V1</accession>
<protein>
    <submittedName>
        <fullName evidence="1">Uncharacterized protein</fullName>
    </submittedName>
</protein>
<dbReference type="KEGG" id="dpx:DAPPUDRAFT_325482"/>